<proteinExistence type="predicted"/>
<keyword evidence="1" id="KW-0732">Signal</keyword>
<feature type="compositionally biased region" description="Low complexity" evidence="2">
    <location>
        <begin position="32"/>
        <end position="44"/>
    </location>
</feature>
<evidence type="ECO:0000256" key="2">
    <source>
        <dbReference type="SAM" id="MobiDB-lite"/>
    </source>
</evidence>
<reference evidence="3 4" key="1">
    <citation type="submission" date="2018-06" db="EMBL/GenBank/DDBJ databases">
        <title>The Genome of Cuscuta australis (Dodder) Provides Insight into the Evolution of Plant Parasitism.</title>
        <authorList>
            <person name="Liu H."/>
        </authorList>
    </citation>
    <scope>NUCLEOTIDE SEQUENCE [LARGE SCALE GENOMIC DNA]</scope>
    <source>
        <strain evidence="4">cv. Yunnan</strain>
        <tissue evidence="3">Vines</tissue>
    </source>
</reference>
<evidence type="ECO:0000313" key="4">
    <source>
        <dbReference type="Proteomes" id="UP000249390"/>
    </source>
</evidence>
<dbReference type="Proteomes" id="UP000249390">
    <property type="component" value="Unassembled WGS sequence"/>
</dbReference>
<organism evidence="3 4">
    <name type="scientific">Cuscuta australis</name>
    <dbReference type="NCBI Taxonomy" id="267555"/>
    <lineage>
        <taxon>Eukaryota</taxon>
        <taxon>Viridiplantae</taxon>
        <taxon>Streptophyta</taxon>
        <taxon>Embryophyta</taxon>
        <taxon>Tracheophyta</taxon>
        <taxon>Spermatophyta</taxon>
        <taxon>Magnoliopsida</taxon>
        <taxon>eudicotyledons</taxon>
        <taxon>Gunneridae</taxon>
        <taxon>Pentapetalae</taxon>
        <taxon>asterids</taxon>
        <taxon>lamiids</taxon>
        <taxon>Solanales</taxon>
        <taxon>Convolvulaceae</taxon>
        <taxon>Cuscuteae</taxon>
        <taxon>Cuscuta</taxon>
        <taxon>Cuscuta subgen. Grammica</taxon>
        <taxon>Cuscuta sect. Cleistogrammica</taxon>
    </lineage>
</organism>
<evidence type="ECO:0000256" key="1">
    <source>
        <dbReference type="ARBA" id="ARBA00022729"/>
    </source>
</evidence>
<dbReference type="PANTHER" id="PTHR33184">
    <property type="entry name" value="PROTEIN TAPETUM DETERMINANT 1-LIKE-RELATED"/>
    <property type="match status" value="1"/>
</dbReference>
<dbReference type="InterPro" id="IPR040361">
    <property type="entry name" value="TPD1"/>
</dbReference>
<evidence type="ECO:0000313" key="3">
    <source>
        <dbReference type="EMBL" id="RAL55020.1"/>
    </source>
</evidence>
<gene>
    <name evidence="3" type="ORF">DM860_013716</name>
</gene>
<comment type="caution">
    <text evidence="3">The sequence shown here is derived from an EMBL/GenBank/DDBJ whole genome shotgun (WGS) entry which is preliminary data.</text>
</comment>
<dbReference type="PANTHER" id="PTHR33184:SF67">
    <property type="entry name" value="PROTEIN TAPETUM DETERMINANT 1"/>
    <property type="match status" value="1"/>
</dbReference>
<feature type="region of interest" description="Disordered" evidence="2">
    <location>
        <begin position="32"/>
        <end position="60"/>
    </location>
</feature>
<sequence>MAAVHVRFFDPDAVLNYDNCTCNNGEIATSKFGSDSDSDTGSGCTKDDIEVDQGQTSPLPNGIPTYTVEIENVCIDGRRSCRMSNIHLRCGWFSSARLIDPAVFRRVGYDDCLLNDGAPLDAGDCISFVYANTYPYPLEVSSVSC</sequence>
<protein>
    <submittedName>
        <fullName evidence="3">Uncharacterized protein</fullName>
    </submittedName>
</protein>
<dbReference type="EMBL" id="NQVE01000005">
    <property type="protein sequence ID" value="RAL55020.1"/>
    <property type="molecule type" value="Genomic_DNA"/>
</dbReference>
<dbReference type="GO" id="GO:0001709">
    <property type="term" value="P:cell fate determination"/>
    <property type="evidence" value="ECO:0007669"/>
    <property type="project" value="TreeGrafter"/>
</dbReference>
<keyword evidence="4" id="KW-1185">Reference proteome</keyword>
<dbReference type="AlphaFoldDB" id="A0A328EBE4"/>
<accession>A0A328EBE4</accession>
<name>A0A328EBE4_9ASTE</name>
<dbReference type="Pfam" id="PF24068">
    <property type="entry name" value="TPD1_C"/>
    <property type="match status" value="1"/>
</dbReference>